<dbReference type="GO" id="GO:0003995">
    <property type="term" value="F:acyl-CoA dehydrogenase activity"/>
    <property type="evidence" value="ECO:0007669"/>
    <property type="project" value="TreeGrafter"/>
</dbReference>
<reference evidence="4" key="1">
    <citation type="submission" date="2016-10" db="EMBL/GenBank/DDBJ databases">
        <authorList>
            <person name="Varghese N."/>
            <person name="Submissions S."/>
        </authorList>
    </citation>
    <scope>NUCLEOTIDE SEQUENCE [LARGE SCALE GENOMIC DNA]</scope>
    <source>
        <strain evidence="4">DSM 11526</strain>
    </source>
</reference>
<dbReference type="InterPro" id="IPR037069">
    <property type="entry name" value="AcylCoA_DH/ox_N_sf"/>
</dbReference>
<dbReference type="SUPFAM" id="SSF56645">
    <property type="entry name" value="Acyl-CoA dehydrogenase NM domain-like"/>
    <property type="match status" value="1"/>
</dbReference>
<dbReference type="InterPro" id="IPR013107">
    <property type="entry name" value="Acyl-CoA_DH_C"/>
</dbReference>
<protein>
    <submittedName>
        <fullName evidence="3">Acyl-CoA dehydrogenase</fullName>
    </submittedName>
</protein>
<evidence type="ECO:0000259" key="2">
    <source>
        <dbReference type="Pfam" id="PF08028"/>
    </source>
</evidence>
<dbReference type="GO" id="GO:0050660">
    <property type="term" value="F:flavin adenine dinucleotide binding"/>
    <property type="evidence" value="ECO:0007669"/>
    <property type="project" value="InterPro"/>
</dbReference>
<dbReference type="InterPro" id="IPR009100">
    <property type="entry name" value="AcylCoA_DH/oxidase_NM_dom_sf"/>
</dbReference>
<dbReference type="Pfam" id="PF08028">
    <property type="entry name" value="Acyl-CoA_dh_2"/>
    <property type="match status" value="1"/>
</dbReference>
<dbReference type="OrthoDB" id="7316074at2"/>
<dbReference type="Gene3D" id="2.40.110.10">
    <property type="entry name" value="Butyryl-CoA Dehydrogenase, subunit A, domain 2"/>
    <property type="match status" value="1"/>
</dbReference>
<name>A0A1H4H2V9_9GAMM</name>
<keyword evidence="1" id="KW-0560">Oxidoreductase</keyword>
<dbReference type="EMBL" id="FNRJ01000024">
    <property type="protein sequence ID" value="SEB15428.1"/>
    <property type="molecule type" value="Genomic_DNA"/>
</dbReference>
<dbReference type="RefSeq" id="WP_091828011.1">
    <property type="nucleotide sequence ID" value="NZ_FNRJ01000024.1"/>
</dbReference>
<dbReference type="PANTHER" id="PTHR43884">
    <property type="entry name" value="ACYL-COA DEHYDROGENASE"/>
    <property type="match status" value="1"/>
</dbReference>
<dbReference type="Proteomes" id="UP000242469">
    <property type="component" value="Unassembled WGS sequence"/>
</dbReference>
<dbReference type="STRING" id="1122198.SAMN02745729_12431"/>
<dbReference type="Gene3D" id="1.10.540.10">
    <property type="entry name" value="Acyl-CoA dehydrogenase/oxidase, N-terminal domain"/>
    <property type="match status" value="1"/>
</dbReference>
<dbReference type="PIRSF" id="PIRSF016578">
    <property type="entry name" value="HsaA"/>
    <property type="match status" value="1"/>
</dbReference>
<feature type="domain" description="Acyl-CoA dehydrogenase C-terminal" evidence="2">
    <location>
        <begin position="237"/>
        <end position="367"/>
    </location>
</feature>
<evidence type="ECO:0000256" key="1">
    <source>
        <dbReference type="ARBA" id="ARBA00023002"/>
    </source>
</evidence>
<evidence type="ECO:0000313" key="3">
    <source>
        <dbReference type="EMBL" id="SEB15428.1"/>
    </source>
</evidence>
<proteinExistence type="predicted"/>
<dbReference type="SUPFAM" id="SSF47203">
    <property type="entry name" value="Acyl-CoA dehydrogenase C-terminal domain-like"/>
    <property type="match status" value="1"/>
</dbReference>
<organism evidence="3 4">
    <name type="scientific">Marinobacterium iners DSM 11526</name>
    <dbReference type="NCBI Taxonomy" id="1122198"/>
    <lineage>
        <taxon>Bacteria</taxon>
        <taxon>Pseudomonadati</taxon>
        <taxon>Pseudomonadota</taxon>
        <taxon>Gammaproteobacteria</taxon>
        <taxon>Oceanospirillales</taxon>
        <taxon>Oceanospirillaceae</taxon>
        <taxon>Marinobacterium</taxon>
    </lineage>
</organism>
<dbReference type="Gene3D" id="1.20.140.10">
    <property type="entry name" value="Butyryl-CoA Dehydrogenase, subunit A, domain 3"/>
    <property type="match status" value="1"/>
</dbReference>
<keyword evidence="4" id="KW-1185">Reference proteome</keyword>
<dbReference type="PANTHER" id="PTHR43884:SF25">
    <property type="entry name" value="ACYL-COA DEHYDROGENASE YDBM-RELATED"/>
    <property type="match status" value="1"/>
</dbReference>
<dbReference type="AlphaFoldDB" id="A0A1H4H2V9"/>
<accession>A0A1H4H2V9</accession>
<dbReference type="InterPro" id="IPR036250">
    <property type="entry name" value="AcylCo_DH-like_C"/>
</dbReference>
<sequence length="388" mass="42571">MKNIVDLYKDVWIDEPGKAAIEELLIAVKAGRDQFSNQRYVPNEIVDLMKKSGFFRAAVPKMFGGIADNPIPFLRAIERVASVDGSAAWVASFGSSNYYLAALPIETQAMIYKNGPDQMFAGGLFPVQPAIREGNGWIINGQWKFSSGCKTADWIGVGISGSTVNGFNDMPRTAIMPASQVEVVDNWDVVGMEGTGSHDLRVNNKFVTEDWTFLRGETAKVDEPLYRIPTVPFAGQVHTAVLLGLAAGAIQELVDMCQGQTTTGAPKLADRAYFRMGLARSTASYLSCRAYFYEVCERVFEEVVEGNEISQELTNEMKLSSAHAAEVCGDVVKRCYNLSGISSIYMNRRLQKILRDTMVGVQHAHINESVFDGAGAVISNVEPFKGYL</sequence>
<evidence type="ECO:0000313" key="4">
    <source>
        <dbReference type="Proteomes" id="UP000242469"/>
    </source>
</evidence>
<dbReference type="InterPro" id="IPR046373">
    <property type="entry name" value="Acyl-CoA_Oxase/DH_mid-dom_sf"/>
</dbReference>
<gene>
    <name evidence="3" type="ORF">SAMN02745729_12431</name>
</gene>